<evidence type="ECO:0000313" key="3">
    <source>
        <dbReference type="Proteomes" id="UP001523392"/>
    </source>
</evidence>
<evidence type="ECO:0000313" key="2">
    <source>
        <dbReference type="EMBL" id="MCO6418490.1"/>
    </source>
</evidence>
<protein>
    <submittedName>
        <fullName evidence="2">Ribonuclease D</fullName>
    </submittedName>
</protein>
<dbReference type="InterPro" id="IPR036397">
    <property type="entry name" value="RNaseH_sf"/>
</dbReference>
<gene>
    <name evidence="2" type="ORF">JYK14_20315</name>
</gene>
<dbReference type="PANTHER" id="PTHR47649">
    <property type="entry name" value="RIBONUCLEASE D"/>
    <property type="match status" value="1"/>
</dbReference>
<comment type="caution">
    <text evidence="2">The sequence shown here is derived from an EMBL/GenBank/DDBJ whole genome shotgun (WGS) entry which is preliminary data.</text>
</comment>
<dbReference type="Pfam" id="PF01612">
    <property type="entry name" value="DNA_pol_A_exo1"/>
    <property type="match status" value="1"/>
</dbReference>
<keyword evidence="3" id="KW-1185">Reference proteome</keyword>
<dbReference type="PANTHER" id="PTHR47649:SF1">
    <property type="entry name" value="RIBONUCLEASE D"/>
    <property type="match status" value="1"/>
</dbReference>
<organism evidence="2 3">
    <name type="scientific">Siccirubricoccus soli</name>
    <dbReference type="NCBI Taxonomy" id="2899147"/>
    <lineage>
        <taxon>Bacteria</taxon>
        <taxon>Pseudomonadati</taxon>
        <taxon>Pseudomonadota</taxon>
        <taxon>Alphaproteobacteria</taxon>
        <taxon>Acetobacterales</taxon>
        <taxon>Roseomonadaceae</taxon>
        <taxon>Siccirubricoccus</taxon>
    </lineage>
</organism>
<dbReference type="Proteomes" id="UP001523392">
    <property type="component" value="Unassembled WGS sequence"/>
</dbReference>
<dbReference type="InterPro" id="IPR051086">
    <property type="entry name" value="RNase_D-like"/>
</dbReference>
<name>A0ABT1D971_9PROT</name>
<evidence type="ECO:0000259" key="1">
    <source>
        <dbReference type="SMART" id="SM00474"/>
    </source>
</evidence>
<dbReference type="Gene3D" id="3.30.420.10">
    <property type="entry name" value="Ribonuclease H-like superfamily/Ribonuclease H"/>
    <property type="match status" value="1"/>
</dbReference>
<accession>A0ABT1D971</accession>
<dbReference type="InterPro" id="IPR012337">
    <property type="entry name" value="RNaseH-like_sf"/>
</dbReference>
<dbReference type="InterPro" id="IPR002562">
    <property type="entry name" value="3'-5'_exonuclease_dom"/>
</dbReference>
<dbReference type="CDD" id="cd06142">
    <property type="entry name" value="RNaseD_exo"/>
    <property type="match status" value="1"/>
</dbReference>
<proteinExistence type="predicted"/>
<sequence length="223" mass="24399">MAVTLFAPASRTRSPAVIRLHRHDLPEDLDLGPVVAVDTETMGLNPHRDRLCLVQLSAGDGNAHLVQIIPPALGGRGADCPNLKRLLTDPATAKLFHFARFDCAVLQLHLGITVRPVICTKVAAKLVRTFTDRHGLKDLCKELLGVEISKQQQSSDWGAPELTAEQLAYAASDVLHLHALWAKLEALLRREGRLELAEACFGFLPTRGALDLLGYEDPDIFAH</sequence>
<dbReference type="EMBL" id="JAFIRR010000134">
    <property type="protein sequence ID" value="MCO6418490.1"/>
    <property type="molecule type" value="Genomic_DNA"/>
</dbReference>
<dbReference type="SMART" id="SM00474">
    <property type="entry name" value="35EXOc"/>
    <property type="match status" value="1"/>
</dbReference>
<reference evidence="2 3" key="1">
    <citation type="submission" date="2021-12" db="EMBL/GenBank/DDBJ databases">
        <title>Siccirubricoccus leaddurans sp. nov., a high concentration Zn2+ tolerance bacterium.</title>
        <authorList>
            <person name="Cao Y."/>
        </authorList>
    </citation>
    <scope>NUCLEOTIDE SEQUENCE [LARGE SCALE GENOMIC DNA]</scope>
    <source>
        <strain evidence="2 3">KC 17139</strain>
    </source>
</reference>
<dbReference type="SUPFAM" id="SSF53098">
    <property type="entry name" value="Ribonuclease H-like"/>
    <property type="match status" value="1"/>
</dbReference>
<feature type="domain" description="3'-5' exonuclease" evidence="1">
    <location>
        <begin position="16"/>
        <end position="189"/>
    </location>
</feature>
<dbReference type="RefSeq" id="WP_252955121.1">
    <property type="nucleotide sequence ID" value="NZ_JAFIRR010000134.1"/>
</dbReference>